<dbReference type="Proteomes" id="UP001144280">
    <property type="component" value="Unassembled WGS sequence"/>
</dbReference>
<dbReference type="EMBL" id="BSDI01000004">
    <property type="protein sequence ID" value="GLH95930.1"/>
    <property type="molecule type" value="Genomic_DNA"/>
</dbReference>
<dbReference type="InterPro" id="IPR000873">
    <property type="entry name" value="AMP-dep_synth/lig_dom"/>
</dbReference>
<gene>
    <name evidence="8" type="primary">acsA_2</name>
    <name evidence="8" type="ORF">Pa4123_12020</name>
</gene>
<evidence type="ECO:0000256" key="1">
    <source>
        <dbReference type="ARBA" id="ARBA00006432"/>
    </source>
</evidence>
<evidence type="ECO:0000259" key="7">
    <source>
        <dbReference type="Pfam" id="PF16177"/>
    </source>
</evidence>
<dbReference type="NCBIfam" id="NF002937">
    <property type="entry name" value="PRK03584.1"/>
    <property type="match status" value="1"/>
</dbReference>
<comment type="caution">
    <text evidence="8">The sequence shown here is derived from an EMBL/GenBank/DDBJ whole genome shotgun (WGS) entry which is preliminary data.</text>
</comment>
<dbReference type="PANTHER" id="PTHR42921">
    <property type="entry name" value="ACETOACETYL-COA SYNTHETASE"/>
    <property type="match status" value="1"/>
</dbReference>
<dbReference type="InterPro" id="IPR032387">
    <property type="entry name" value="ACAS_N"/>
</dbReference>
<dbReference type="InterPro" id="IPR045851">
    <property type="entry name" value="AMP-bd_C_sf"/>
</dbReference>
<dbReference type="InterPro" id="IPR042099">
    <property type="entry name" value="ANL_N_sf"/>
</dbReference>
<accession>A0ABQ5QNT9</accession>
<evidence type="ECO:0000313" key="9">
    <source>
        <dbReference type="Proteomes" id="UP001144280"/>
    </source>
</evidence>
<keyword evidence="3" id="KW-0547">Nucleotide-binding</keyword>
<dbReference type="InterPro" id="IPR005914">
    <property type="entry name" value="Acac_CoA_synth"/>
</dbReference>
<proteinExistence type="inferred from homology"/>
<keyword evidence="9" id="KW-1185">Reference proteome</keyword>
<dbReference type="Pfam" id="PF16177">
    <property type="entry name" value="ACAS_N"/>
    <property type="match status" value="1"/>
</dbReference>
<organism evidence="8 9">
    <name type="scientific">Phytohabitans aurantiacus</name>
    <dbReference type="NCBI Taxonomy" id="3016789"/>
    <lineage>
        <taxon>Bacteria</taxon>
        <taxon>Bacillati</taxon>
        <taxon>Actinomycetota</taxon>
        <taxon>Actinomycetes</taxon>
        <taxon>Micromonosporales</taxon>
        <taxon>Micromonosporaceae</taxon>
    </lineage>
</organism>
<feature type="domain" description="Acetyl-coenzyme A synthetase N-terminal" evidence="7">
    <location>
        <begin position="38"/>
        <end position="93"/>
    </location>
</feature>
<keyword evidence="2" id="KW-0436">Ligase</keyword>
<dbReference type="InterPro" id="IPR025110">
    <property type="entry name" value="AMP-bd_C"/>
</dbReference>
<evidence type="ECO:0000259" key="5">
    <source>
        <dbReference type="Pfam" id="PF00501"/>
    </source>
</evidence>
<feature type="domain" description="AMP-binding enzyme C-terminal" evidence="6">
    <location>
        <begin position="531"/>
        <end position="606"/>
    </location>
</feature>
<evidence type="ECO:0000256" key="2">
    <source>
        <dbReference type="ARBA" id="ARBA00022598"/>
    </source>
</evidence>
<evidence type="ECO:0000256" key="4">
    <source>
        <dbReference type="ARBA" id="ARBA00022840"/>
    </source>
</evidence>
<dbReference type="Gene3D" id="3.30.300.30">
    <property type="match status" value="1"/>
</dbReference>
<evidence type="ECO:0000259" key="6">
    <source>
        <dbReference type="Pfam" id="PF13193"/>
    </source>
</evidence>
<reference evidence="8" key="1">
    <citation type="submission" date="2022-12" db="EMBL/GenBank/DDBJ databases">
        <title>New Phytohabitans aurantiacus sp. RD004123 nov., an actinomycete isolated from soil.</title>
        <authorList>
            <person name="Triningsih D.W."/>
            <person name="Harunari E."/>
            <person name="Igarashi Y."/>
        </authorList>
    </citation>
    <scope>NUCLEOTIDE SEQUENCE</scope>
    <source>
        <strain evidence="8">RD004123</strain>
    </source>
</reference>
<keyword evidence="4" id="KW-0067">ATP-binding</keyword>
<dbReference type="Pfam" id="PF13193">
    <property type="entry name" value="AMP-binding_C"/>
    <property type="match status" value="1"/>
</dbReference>
<dbReference type="Pfam" id="PF00501">
    <property type="entry name" value="AMP-binding"/>
    <property type="match status" value="1"/>
</dbReference>
<dbReference type="PANTHER" id="PTHR42921:SF1">
    <property type="entry name" value="ACETOACETYL-COA SYNTHETASE"/>
    <property type="match status" value="1"/>
</dbReference>
<sequence length="646" mass="70382">MSAGTVLWTPPADVLDRARIGDYLRWLREHRGLAFADYQALWQWSVDDLPAFWRSIWDYFDVIAYDQPTATLVDPVMPGARWFPGATLNYAEHVLRMPGVADDDVIVLGYSQTRDPVTLTAAGLREQVRRARAALRELGVGRGDRVAAYAPNIPETYVLMLATASLGAVFSSCAPEFGTRSVVDRWQQIEPTVLVAVDGYRYGAKTIDRSAEVAAIRSALPSLRHTVTIPYLAGGAWEWADTTPGTVEEMAYEPVPFDHPLYVLYSSGTTGLPKPIVHGHGGILVEHLKMLALHHDLGPGDRFFWFTTTGWMMWNFLASGPAAGAAIVLFDGDPAHPDLGTLWRLAEEAEVTYFGTSAPFLLACRKAELRPAADPRLRGIGSTGAPLPPEGFAWVYEAVSPTVQLQSLSGGTDVCTGFVGGVPLVPVYEGELSCRCLGARVEAFDAQGQPVIGQLGELVITRPMPSMPVSFWGDPDGRRYREAYFDVYPGVWRHGDWITISERGSCVITGRSDATLNRGGVRLGTSEFYSVVEGLSEVTDSVVVHLEDPAGGPGELLLFVVLADGRELDGELRAKIARELRTALSPRHVPDEIHQVKAVPRTLSAKKLEVPVKKILTGTPVPEAASTGALANPESLTAFEPFVRKR</sequence>
<dbReference type="PROSITE" id="PS00455">
    <property type="entry name" value="AMP_BINDING"/>
    <property type="match status" value="1"/>
</dbReference>
<dbReference type="CDD" id="cd05943">
    <property type="entry name" value="AACS"/>
    <property type="match status" value="1"/>
</dbReference>
<evidence type="ECO:0000313" key="8">
    <source>
        <dbReference type="EMBL" id="GLH95930.1"/>
    </source>
</evidence>
<name>A0ABQ5QNT9_9ACTN</name>
<dbReference type="SUPFAM" id="SSF56801">
    <property type="entry name" value="Acetyl-CoA synthetase-like"/>
    <property type="match status" value="1"/>
</dbReference>
<dbReference type="NCBIfam" id="TIGR01217">
    <property type="entry name" value="ac_ac_CoA_syn"/>
    <property type="match status" value="1"/>
</dbReference>
<protein>
    <submittedName>
        <fullName evidence="8">Acetoacetyl-CoA synthetase</fullName>
    </submittedName>
</protein>
<comment type="similarity">
    <text evidence="1">Belongs to the ATP-dependent AMP-binding enzyme family.</text>
</comment>
<dbReference type="RefSeq" id="WP_281893014.1">
    <property type="nucleotide sequence ID" value="NZ_BSDI01000004.1"/>
</dbReference>
<dbReference type="Gene3D" id="3.40.50.12780">
    <property type="entry name" value="N-terminal domain of ligase-like"/>
    <property type="match status" value="1"/>
</dbReference>
<feature type="domain" description="AMP-dependent synthetase/ligase" evidence="5">
    <location>
        <begin position="114"/>
        <end position="463"/>
    </location>
</feature>
<evidence type="ECO:0000256" key="3">
    <source>
        <dbReference type="ARBA" id="ARBA00022741"/>
    </source>
</evidence>
<dbReference type="InterPro" id="IPR020845">
    <property type="entry name" value="AMP-binding_CS"/>
</dbReference>